<proteinExistence type="predicted"/>
<evidence type="ECO:0000313" key="2">
    <source>
        <dbReference type="WBParaSite" id="ACRNAN_Path_163.g583.t1"/>
    </source>
</evidence>
<dbReference type="WBParaSite" id="ACRNAN_Path_163.g583.t1">
    <property type="protein sequence ID" value="ACRNAN_Path_163.g583.t1"/>
    <property type="gene ID" value="ACRNAN_Path_163.g583"/>
</dbReference>
<name>A0A914C2Y8_9BILA</name>
<protein>
    <submittedName>
        <fullName evidence="2">Uncharacterized protein</fullName>
    </submittedName>
</protein>
<dbReference type="Proteomes" id="UP000887540">
    <property type="component" value="Unplaced"/>
</dbReference>
<dbReference type="AlphaFoldDB" id="A0A914C2Y8"/>
<evidence type="ECO:0000313" key="1">
    <source>
        <dbReference type="Proteomes" id="UP000887540"/>
    </source>
</evidence>
<accession>A0A914C2Y8</accession>
<organism evidence="1 2">
    <name type="scientific">Acrobeloides nanus</name>
    <dbReference type="NCBI Taxonomy" id="290746"/>
    <lineage>
        <taxon>Eukaryota</taxon>
        <taxon>Metazoa</taxon>
        <taxon>Ecdysozoa</taxon>
        <taxon>Nematoda</taxon>
        <taxon>Chromadorea</taxon>
        <taxon>Rhabditida</taxon>
        <taxon>Tylenchina</taxon>
        <taxon>Cephalobomorpha</taxon>
        <taxon>Cephaloboidea</taxon>
        <taxon>Cephalobidae</taxon>
        <taxon>Acrobeloides</taxon>
    </lineage>
</organism>
<sequence>MSSANNFNNEIILYHRQQANRTLKIRIEESPIISKIDLKSWSSVEEEIPCDIVGVGAAGNSGKKGNKKSKPVKIRFHPEVLKEARKNGQLSEAAKLTAHKLLDQFFGHEWTMDQPKFEDFRHKIVQKLRNVFTSQTGFMVVRDELALITWPLPLDLLLTSSERKNKSASNEVLSQFFTTVKNALRVWVYPYMETKISNLEKQEERSKNGSTGEKGMVQILDLNFDKNGFKKNIVQLEFVGCPLLRDSMQYVHNIELDQENAFIRIYLRTDPSEENFDSLRFLLHGSVRVIGATKNEIKRNTKWYGAAQSLSKN</sequence>
<reference evidence="2" key="1">
    <citation type="submission" date="2022-11" db="UniProtKB">
        <authorList>
            <consortium name="WormBaseParasite"/>
        </authorList>
    </citation>
    <scope>IDENTIFICATION</scope>
</reference>
<keyword evidence="1" id="KW-1185">Reference proteome</keyword>